<keyword evidence="2" id="KW-1185">Reference proteome</keyword>
<evidence type="ECO:0000313" key="1">
    <source>
        <dbReference type="EMBL" id="KAK9790127.1"/>
    </source>
</evidence>
<dbReference type="EMBL" id="JALJOQ010000196">
    <property type="protein sequence ID" value="KAK9790127.1"/>
    <property type="molecule type" value="Genomic_DNA"/>
</dbReference>
<proteinExistence type="predicted"/>
<sequence length="260" mass="28750">MGSRDQRSHQLIGHWNRSADPQQQLCQGSENTCVSSVRFFRWLRDRINSGSMQTLTLTLDHTACESGCSRCAKLGMILPALLRLFKPLQLSLYMRLAYMPLAQQLLGNATAVQDMARLVTKLTVVLHDADTNRPGPVLSSESDDPDCEPECLELRAAQLLSYYDSCDPIVYTLTPDFGLSHLTALTNYQSVFLASDGNENALTRLSSLQRLNLEVCATSGVALAPSAALVPGSKEGWLLASHPQQGVLLLVFIRRHKEHR</sequence>
<name>A0AAW1NQ45_9CHLO</name>
<accession>A0AAW1NQ45</accession>
<comment type="caution">
    <text evidence="1">The sequence shown here is derived from an EMBL/GenBank/DDBJ whole genome shotgun (WGS) entry which is preliminary data.</text>
</comment>
<organism evidence="1 2">
    <name type="scientific">Symbiochloris irregularis</name>
    <dbReference type="NCBI Taxonomy" id="706552"/>
    <lineage>
        <taxon>Eukaryota</taxon>
        <taxon>Viridiplantae</taxon>
        <taxon>Chlorophyta</taxon>
        <taxon>core chlorophytes</taxon>
        <taxon>Trebouxiophyceae</taxon>
        <taxon>Trebouxiales</taxon>
        <taxon>Trebouxiaceae</taxon>
        <taxon>Symbiochloris</taxon>
    </lineage>
</organism>
<gene>
    <name evidence="1" type="ORF">WJX73_000100</name>
</gene>
<protein>
    <submittedName>
        <fullName evidence="1">Uncharacterized protein</fullName>
    </submittedName>
</protein>
<dbReference type="Proteomes" id="UP001465755">
    <property type="component" value="Unassembled WGS sequence"/>
</dbReference>
<reference evidence="1 2" key="1">
    <citation type="journal article" date="2024" name="Nat. Commun.">
        <title>Phylogenomics reveals the evolutionary origins of lichenization in chlorophyte algae.</title>
        <authorList>
            <person name="Puginier C."/>
            <person name="Libourel C."/>
            <person name="Otte J."/>
            <person name="Skaloud P."/>
            <person name="Haon M."/>
            <person name="Grisel S."/>
            <person name="Petersen M."/>
            <person name="Berrin J.G."/>
            <person name="Delaux P.M."/>
            <person name="Dal Grande F."/>
            <person name="Keller J."/>
        </authorList>
    </citation>
    <scope>NUCLEOTIDE SEQUENCE [LARGE SCALE GENOMIC DNA]</scope>
    <source>
        <strain evidence="1 2">SAG 2036</strain>
    </source>
</reference>
<dbReference type="AlphaFoldDB" id="A0AAW1NQ45"/>
<evidence type="ECO:0000313" key="2">
    <source>
        <dbReference type="Proteomes" id="UP001465755"/>
    </source>
</evidence>